<dbReference type="RefSeq" id="WP_132004042.1">
    <property type="nucleotide sequence ID" value="NZ_SMFK01000004.1"/>
</dbReference>
<dbReference type="AlphaFoldDB" id="A0A4R5CIT4"/>
<keyword evidence="1" id="KW-0472">Membrane</keyword>
<organism evidence="3 4">
    <name type="scientific">Flavobacterium cellulosilyticum</name>
    <dbReference type="NCBI Taxonomy" id="2541731"/>
    <lineage>
        <taxon>Bacteria</taxon>
        <taxon>Pseudomonadati</taxon>
        <taxon>Bacteroidota</taxon>
        <taxon>Flavobacteriia</taxon>
        <taxon>Flavobacteriales</taxon>
        <taxon>Flavobacteriaceae</taxon>
        <taxon>Flavobacterium</taxon>
    </lineage>
</organism>
<dbReference type="Gene3D" id="2.160.20.120">
    <property type="match status" value="1"/>
</dbReference>
<sequence>MIKLITIITKFIIATLIALLFASCNFFVNSNSRIKGNGNITTENRSVSQYFKSIEVKNGIKVIVEQSDNKSITVETDENLQKNIITKVENGVLIIESDKSYNSEETPVVRVELPIIKGLAASSGSEITSKGTLITDDINVKSSSGSAISIKVEADAITVESSSGSTIEVNGKALKLETSASSGSEINTKTLLTNEVISKTSSGSSTSVYPIVKLEAKASSGSSINYYTTPKILTKEESSGGSINQE</sequence>
<dbReference type="InterPro" id="IPR021255">
    <property type="entry name" value="DUF2807"/>
</dbReference>
<dbReference type="PROSITE" id="PS51257">
    <property type="entry name" value="PROKAR_LIPOPROTEIN"/>
    <property type="match status" value="1"/>
</dbReference>
<evidence type="ECO:0000256" key="1">
    <source>
        <dbReference type="SAM" id="Phobius"/>
    </source>
</evidence>
<evidence type="ECO:0000313" key="3">
    <source>
        <dbReference type="EMBL" id="TDD97282.1"/>
    </source>
</evidence>
<evidence type="ECO:0000313" key="4">
    <source>
        <dbReference type="Proteomes" id="UP000295479"/>
    </source>
</evidence>
<gene>
    <name evidence="3" type="ORF">E0F76_08155</name>
</gene>
<dbReference type="EMBL" id="SMFK01000004">
    <property type="protein sequence ID" value="TDD97282.1"/>
    <property type="molecule type" value="Genomic_DNA"/>
</dbReference>
<feature type="domain" description="Putative auto-transporter adhesin head GIN" evidence="2">
    <location>
        <begin position="51"/>
        <end position="230"/>
    </location>
</feature>
<keyword evidence="1" id="KW-0812">Transmembrane</keyword>
<name>A0A4R5CIT4_9FLAO</name>
<evidence type="ECO:0000259" key="2">
    <source>
        <dbReference type="Pfam" id="PF10988"/>
    </source>
</evidence>
<comment type="caution">
    <text evidence="3">The sequence shown here is derived from an EMBL/GenBank/DDBJ whole genome shotgun (WGS) entry which is preliminary data.</text>
</comment>
<dbReference type="OrthoDB" id="1422484at2"/>
<protein>
    <submittedName>
        <fullName evidence="3">DUF2807 domain-containing protein</fullName>
    </submittedName>
</protein>
<keyword evidence="4" id="KW-1185">Reference proteome</keyword>
<dbReference type="Proteomes" id="UP000295479">
    <property type="component" value="Unassembled WGS sequence"/>
</dbReference>
<feature type="transmembrane region" description="Helical" evidence="1">
    <location>
        <begin position="7"/>
        <end position="28"/>
    </location>
</feature>
<reference evidence="3 4" key="1">
    <citation type="submission" date="2019-03" db="EMBL/GenBank/DDBJ databases">
        <title>Flavobacterium AR-3-4 sp. nov. isolated from arctic soil.</title>
        <authorList>
            <person name="Chaudhary D.K."/>
        </authorList>
    </citation>
    <scope>NUCLEOTIDE SEQUENCE [LARGE SCALE GENOMIC DNA]</scope>
    <source>
        <strain evidence="3 4">AR-3-4</strain>
    </source>
</reference>
<proteinExistence type="predicted"/>
<accession>A0A4R5CIT4</accession>
<keyword evidence="1" id="KW-1133">Transmembrane helix</keyword>
<dbReference type="Pfam" id="PF10988">
    <property type="entry name" value="DUF2807"/>
    <property type="match status" value="1"/>
</dbReference>